<evidence type="ECO:0000256" key="1">
    <source>
        <dbReference type="ARBA" id="ARBA00022660"/>
    </source>
</evidence>
<reference evidence="5 6" key="1">
    <citation type="journal article" date="2009" name="BMC Genomics">
        <title>Complete genome sequence of the sugarcane nitrogen-fixing endophyte Gluconacetobacter diazotrophicus Pal5.</title>
        <authorList>
            <person name="Bertalan M."/>
            <person name="Albano R."/>
            <person name="Padua V."/>
            <person name="Rouws L."/>
            <person name="Rojas C."/>
            <person name="Hemerly A."/>
            <person name="Teixeira K."/>
            <person name="Schwab S."/>
            <person name="Araujo J."/>
            <person name="Oliveira A."/>
            <person name="Franca L."/>
            <person name="Magalhaes V."/>
            <person name="Alqueres S."/>
            <person name="Cardoso A."/>
            <person name="Almeida W."/>
            <person name="Loureiro M.M."/>
            <person name="Nogueira E."/>
            <person name="Cidade D."/>
            <person name="Oliveira D."/>
            <person name="Simao T."/>
            <person name="Macedo J."/>
            <person name="Valadao A."/>
            <person name="Dreschsel M."/>
            <person name="Freitas F."/>
            <person name="Vidal M."/>
            <person name="Guedes H."/>
            <person name="Rodrigues E."/>
            <person name="Meneses C."/>
            <person name="Brioso P."/>
            <person name="Pozzer L."/>
            <person name="Figueiredo D."/>
            <person name="Montano H."/>
            <person name="Junior J."/>
            <person name="Filho G."/>
            <person name="Flores V."/>
            <person name="Ferreira B."/>
            <person name="Branco A."/>
            <person name="Gonzalez P."/>
            <person name="Guillobel H."/>
            <person name="Lemos M."/>
            <person name="Seibel L."/>
            <person name="Macedo J."/>
            <person name="Alves-Ferreira M."/>
            <person name="Sachetto-Martins G."/>
            <person name="Coelho A."/>
            <person name="Santos E."/>
            <person name="Amaral G."/>
            <person name="Neves A."/>
            <person name="Pacheco A.B."/>
            <person name="Carvalho D."/>
            <person name="Lery L."/>
            <person name="Bisch P."/>
            <person name="Rossle S.C."/>
            <person name="Urmenyi T."/>
            <person name="Kruger W.V."/>
            <person name="Martins O."/>
            <person name="Baldani J.I."/>
            <person name="Ferreira P.C."/>
        </authorList>
    </citation>
    <scope>NUCLEOTIDE SEQUENCE [LARGE SCALE GENOMIC DNA]</scope>
    <source>
        <strain evidence="6">ATCC 49037 / DSM 5601 / CCUG 37298 / CIP 103539 / LMG 7603 / PAl5</strain>
    </source>
</reference>
<organism evidence="5 6">
    <name type="scientific">Gluconacetobacter diazotrophicus (strain ATCC 49037 / DSM 5601 / CCUG 37298 / CIP 103539 / LMG 7603 / PAl5)</name>
    <dbReference type="NCBI Taxonomy" id="272568"/>
    <lineage>
        <taxon>Bacteria</taxon>
        <taxon>Pseudomonadati</taxon>
        <taxon>Pseudomonadota</taxon>
        <taxon>Alphaproteobacteria</taxon>
        <taxon>Acetobacterales</taxon>
        <taxon>Acetobacteraceae</taxon>
        <taxon>Gluconacetobacter</taxon>
    </lineage>
</organism>
<dbReference type="KEGG" id="gdi:GDI2101"/>
<evidence type="ECO:0000313" key="6">
    <source>
        <dbReference type="Proteomes" id="UP000001176"/>
    </source>
</evidence>
<evidence type="ECO:0000259" key="4">
    <source>
        <dbReference type="PROSITE" id="PS50855"/>
    </source>
</evidence>
<keyword evidence="1" id="KW-0249">Electron transport</keyword>
<gene>
    <name evidence="5" type="primary">ctaD</name>
    <name evidence="5" type="ordered locus">GDI2101</name>
</gene>
<dbReference type="GO" id="GO:0009060">
    <property type="term" value="P:aerobic respiration"/>
    <property type="evidence" value="ECO:0007669"/>
    <property type="project" value="InterPro"/>
</dbReference>
<feature type="transmembrane region" description="Helical" evidence="3">
    <location>
        <begin position="258"/>
        <end position="277"/>
    </location>
</feature>
<dbReference type="GO" id="GO:0004129">
    <property type="term" value="F:cytochrome-c oxidase activity"/>
    <property type="evidence" value="ECO:0007669"/>
    <property type="project" value="InterPro"/>
</dbReference>
<feature type="transmembrane region" description="Helical" evidence="3">
    <location>
        <begin position="127"/>
        <end position="144"/>
    </location>
</feature>
<feature type="transmembrane region" description="Helical" evidence="3">
    <location>
        <begin position="405"/>
        <end position="429"/>
    </location>
</feature>
<protein>
    <submittedName>
        <fullName evidence="5">Putative cytochrome c oxidase subunit 1</fullName>
    </submittedName>
</protein>
<keyword evidence="3" id="KW-0812">Transmembrane</keyword>
<keyword evidence="1" id="KW-0679">Respiratory chain</keyword>
<feature type="transmembrane region" description="Helical" evidence="3">
    <location>
        <begin position="150"/>
        <end position="171"/>
    </location>
</feature>
<feature type="transmembrane region" description="Helical" evidence="3">
    <location>
        <begin position="323"/>
        <end position="342"/>
    </location>
</feature>
<keyword evidence="1" id="KW-0813">Transport</keyword>
<feature type="region of interest" description="Disordered" evidence="2">
    <location>
        <begin position="1"/>
        <end position="22"/>
    </location>
</feature>
<feature type="transmembrane region" description="Helical" evidence="3">
    <location>
        <begin position="226"/>
        <end position="246"/>
    </location>
</feature>
<dbReference type="GO" id="GO:0016020">
    <property type="term" value="C:membrane"/>
    <property type="evidence" value="ECO:0007669"/>
    <property type="project" value="InterPro"/>
</dbReference>
<keyword evidence="6" id="KW-1185">Reference proteome</keyword>
<dbReference type="PRINTS" id="PR01165">
    <property type="entry name" value="CYCOXIDASEI"/>
</dbReference>
<feature type="transmembrane region" description="Helical" evidence="3">
    <location>
        <begin position="48"/>
        <end position="70"/>
    </location>
</feature>
<accession>A9HKI1</accession>
<dbReference type="InterPro" id="IPR000883">
    <property type="entry name" value="Cyt_C_Oxase_1"/>
</dbReference>
<feature type="transmembrane region" description="Helical" evidence="3">
    <location>
        <begin position="297"/>
        <end position="316"/>
    </location>
</feature>
<dbReference type="PANTHER" id="PTHR10422:SF18">
    <property type="entry name" value="CYTOCHROME C OXIDASE SUBUNIT 1"/>
    <property type="match status" value="1"/>
</dbReference>
<dbReference type="Pfam" id="PF00115">
    <property type="entry name" value="COX1"/>
    <property type="match status" value="1"/>
</dbReference>
<dbReference type="Proteomes" id="UP000001176">
    <property type="component" value="Chromosome"/>
</dbReference>
<dbReference type="Gene3D" id="1.20.210.10">
    <property type="entry name" value="Cytochrome c oxidase-like, subunit I domain"/>
    <property type="match status" value="1"/>
</dbReference>
<keyword evidence="3" id="KW-0472">Membrane</keyword>
<dbReference type="GO" id="GO:0020037">
    <property type="term" value="F:heme binding"/>
    <property type="evidence" value="ECO:0007669"/>
    <property type="project" value="InterPro"/>
</dbReference>
<feature type="transmembrane region" description="Helical" evidence="3">
    <location>
        <begin position="90"/>
        <end position="115"/>
    </location>
</feature>
<dbReference type="PANTHER" id="PTHR10422">
    <property type="entry name" value="CYTOCHROME C OXIDASE SUBUNIT 1"/>
    <property type="match status" value="1"/>
</dbReference>
<dbReference type="GO" id="GO:0015990">
    <property type="term" value="P:electron transport coupled proton transport"/>
    <property type="evidence" value="ECO:0007669"/>
    <property type="project" value="TreeGrafter"/>
</dbReference>
<dbReference type="EMBL" id="AM889285">
    <property type="protein sequence ID" value="CAP56044.1"/>
    <property type="molecule type" value="Genomic_DNA"/>
</dbReference>
<dbReference type="InterPro" id="IPR036927">
    <property type="entry name" value="Cyt_c_oxase-like_su1_sf"/>
</dbReference>
<evidence type="ECO:0000256" key="2">
    <source>
        <dbReference type="SAM" id="MobiDB-lite"/>
    </source>
</evidence>
<dbReference type="InterPro" id="IPR023616">
    <property type="entry name" value="Cyt_c_oxase-like_su1_dom"/>
</dbReference>
<evidence type="ECO:0000313" key="5">
    <source>
        <dbReference type="EMBL" id="CAP56044.1"/>
    </source>
</evidence>
<sequence length="470" mass="48546">MRKTAWRGPLSQEKRRMPTDGQVRAGIGTGGFPARWNRACGHKTVGSLYLVLAVLAGLAGGGLALLLQVGQAGLDGAASAPWHRMTIDHGALMILFCALPALTGGFGSWFVPLLLGAPDMAFRRLNLLCWAGLAVSFALVLSGMATAPGMLLWCAAMLGLSIDMVATVLNMRRPGMALRDMPLFAWAQALTGMMMVIVLPVLAASLTRGLLAGTGGRQAELALRAFSGPEIGLLLLPAAGIVCQVVETFSGVALRLRGAALGAMVVLSVGGATIWVHDLFADGLAVQSVVRPLIEQATIAVPMLVLLAAWGATVLGGRAAFRVPMLWACAFAVLLVAGPVLALLGGPAAGHAVALPAALFATFAGFYYWIGKMTGRACPERAGRLHVALAVGGSILLLAPHQPAFVSTGVVLLGLSMLAFVAAIALTLAGRTRPLAANYWGPGARTLEWTVPSPAPRDSFAGILAHGARA</sequence>
<evidence type="ECO:0000256" key="3">
    <source>
        <dbReference type="SAM" id="Phobius"/>
    </source>
</evidence>
<feature type="domain" description="Cytochrome oxidase subunit I profile" evidence="4">
    <location>
        <begin position="36"/>
        <end position="400"/>
    </location>
</feature>
<dbReference type="SUPFAM" id="SSF81442">
    <property type="entry name" value="Cytochrome c oxidase subunit I-like"/>
    <property type="match status" value="1"/>
</dbReference>
<name>A9HKI1_GLUDA</name>
<feature type="transmembrane region" description="Helical" evidence="3">
    <location>
        <begin position="348"/>
        <end position="370"/>
    </location>
</feature>
<dbReference type="GO" id="GO:0022904">
    <property type="term" value="P:respiratory electron transport chain"/>
    <property type="evidence" value="ECO:0007669"/>
    <property type="project" value="TreeGrafter"/>
</dbReference>
<dbReference type="PROSITE" id="PS50855">
    <property type="entry name" value="COX1"/>
    <property type="match status" value="1"/>
</dbReference>
<proteinExistence type="predicted"/>
<feature type="transmembrane region" description="Helical" evidence="3">
    <location>
        <begin position="382"/>
        <end position="399"/>
    </location>
</feature>
<keyword evidence="3" id="KW-1133">Transmembrane helix</keyword>
<dbReference type="AlphaFoldDB" id="A9HKI1"/>
<feature type="transmembrane region" description="Helical" evidence="3">
    <location>
        <begin position="183"/>
        <end position="206"/>
    </location>
</feature>